<evidence type="ECO:0000256" key="9">
    <source>
        <dbReference type="SAM" id="SignalP"/>
    </source>
</evidence>
<evidence type="ECO:0000256" key="2">
    <source>
        <dbReference type="ARBA" id="ARBA00009918"/>
    </source>
</evidence>
<dbReference type="InterPro" id="IPR045149">
    <property type="entry name" value="OS-9-like"/>
</dbReference>
<accession>A0A4Y7QKJ7</accession>
<dbReference type="GO" id="GO:0005789">
    <property type="term" value="C:endoplasmic reticulum membrane"/>
    <property type="evidence" value="ECO:0007669"/>
    <property type="project" value="UniProtKB-SubCell"/>
</dbReference>
<feature type="signal peptide" evidence="9">
    <location>
        <begin position="1"/>
        <end position="20"/>
    </location>
</feature>
<evidence type="ECO:0000256" key="6">
    <source>
        <dbReference type="ARBA" id="ARBA00022824"/>
    </source>
</evidence>
<dbReference type="EMBL" id="ML170159">
    <property type="protein sequence ID" value="TDL27359.1"/>
    <property type="molecule type" value="Genomic_DNA"/>
</dbReference>
<keyword evidence="12" id="KW-1185">Reference proteome</keyword>
<evidence type="ECO:0000256" key="1">
    <source>
        <dbReference type="ARBA" id="ARBA00004367"/>
    </source>
</evidence>
<dbReference type="Proteomes" id="UP000294933">
    <property type="component" value="Unassembled WGS sequence"/>
</dbReference>
<dbReference type="VEuPathDB" id="FungiDB:BD410DRAFT_714088"/>
<protein>
    <recommendedName>
        <fullName evidence="3">Protein OS-9 homolog</fullName>
    </recommendedName>
</protein>
<feature type="compositionally biased region" description="Pro residues" evidence="8">
    <location>
        <begin position="323"/>
        <end position="342"/>
    </location>
</feature>
<feature type="chain" id="PRO_5021410359" description="Protein OS-9 homolog" evidence="9">
    <location>
        <begin position="21"/>
        <end position="469"/>
    </location>
</feature>
<organism evidence="11 12">
    <name type="scientific">Rickenella mellea</name>
    <dbReference type="NCBI Taxonomy" id="50990"/>
    <lineage>
        <taxon>Eukaryota</taxon>
        <taxon>Fungi</taxon>
        <taxon>Dikarya</taxon>
        <taxon>Basidiomycota</taxon>
        <taxon>Agaricomycotina</taxon>
        <taxon>Agaricomycetes</taxon>
        <taxon>Hymenochaetales</taxon>
        <taxon>Rickenellaceae</taxon>
        <taxon>Rickenella</taxon>
    </lineage>
</organism>
<sequence>MLTILLVPLLLFLAVVVVDAEDLFAFPKYRVSFLHARPILNDTAHRWLAQGLASPIHFLEHPSFKQIASSDDVSNSQVQLELMRISPTKSYLCLIPPPLEDNAPKDDDRPEATPAQTWNLLQPLADHCLYHRQGWFTYSYCHNHQVRQFREAPHAHPHPPGGYTPEEDLQYEAYTLGRAPAVPAEGQELSLAQQAELSKTVELARGQGHRYLVQKWSDGTMCDKTGKPREIEVQVCFPGSISIIHVFKIFWQFHCSLIMSDTVLLVKETKTCTYVMVVHTPRLCAEPGFKPRLEQREEALIQCREVVDSLENADPSLPDSAHPYPPRIRNPILGPPPPPPPLTADERQGDDGTGTSAPADASEIIRRAVEALLTGGGTHQGDGARVKVEKGNQEGEVLIEFLDDDTDIEEMESRVDNLMAGAGERLQDALRAFGVDVSGRAEQKDKKEGKDKRKREAVDRNNVNPHQEL</sequence>
<dbReference type="InterPro" id="IPR044865">
    <property type="entry name" value="MRH_dom"/>
</dbReference>
<dbReference type="InterPro" id="IPR012913">
    <property type="entry name" value="OS9-like_dom"/>
</dbReference>
<keyword evidence="6" id="KW-0256">Endoplasmic reticulum</keyword>
<keyword evidence="7" id="KW-1015">Disulfide bond</keyword>
<feature type="region of interest" description="Disordered" evidence="8">
    <location>
        <begin position="312"/>
        <end position="361"/>
    </location>
</feature>
<dbReference type="PANTHER" id="PTHR15414:SF0">
    <property type="entry name" value="ENDOPLASMIC RETICULUM LECTIN 1"/>
    <property type="match status" value="1"/>
</dbReference>
<reference evidence="11 12" key="1">
    <citation type="submission" date="2018-06" db="EMBL/GenBank/DDBJ databases">
        <title>A transcriptomic atlas of mushroom development highlights an independent origin of complex multicellularity.</title>
        <authorList>
            <consortium name="DOE Joint Genome Institute"/>
            <person name="Krizsan K."/>
            <person name="Almasi E."/>
            <person name="Merenyi Z."/>
            <person name="Sahu N."/>
            <person name="Viragh M."/>
            <person name="Koszo T."/>
            <person name="Mondo S."/>
            <person name="Kiss B."/>
            <person name="Balint B."/>
            <person name="Kues U."/>
            <person name="Barry K."/>
            <person name="Hegedus J.C."/>
            <person name="Henrissat B."/>
            <person name="Johnson J."/>
            <person name="Lipzen A."/>
            <person name="Ohm R."/>
            <person name="Nagy I."/>
            <person name="Pangilinan J."/>
            <person name="Yan J."/>
            <person name="Xiong Y."/>
            <person name="Grigoriev I.V."/>
            <person name="Hibbett D.S."/>
            <person name="Nagy L.G."/>
        </authorList>
    </citation>
    <scope>NUCLEOTIDE SEQUENCE [LARGE SCALE GENOMIC DNA]</scope>
    <source>
        <strain evidence="11 12">SZMC22713</strain>
    </source>
</reference>
<dbReference type="Gene3D" id="2.70.130.10">
    <property type="entry name" value="Mannose-6-phosphate receptor binding domain"/>
    <property type="match status" value="1"/>
</dbReference>
<dbReference type="PANTHER" id="PTHR15414">
    <property type="entry name" value="OS-9-RELATED"/>
    <property type="match status" value="1"/>
</dbReference>
<dbReference type="OrthoDB" id="448954at2759"/>
<dbReference type="PROSITE" id="PS51914">
    <property type="entry name" value="MRH"/>
    <property type="match status" value="1"/>
</dbReference>
<keyword evidence="5" id="KW-0430">Lectin</keyword>
<dbReference type="AlphaFoldDB" id="A0A4Y7QKJ7"/>
<keyword evidence="4 9" id="KW-0732">Signal</keyword>
<evidence type="ECO:0000259" key="10">
    <source>
        <dbReference type="PROSITE" id="PS51914"/>
    </source>
</evidence>
<dbReference type="Pfam" id="PF07915">
    <property type="entry name" value="PRKCSH"/>
    <property type="match status" value="1"/>
</dbReference>
<evidence type="ECO:0000313" key="11">
    <source>
        <dbReference type="EMBL" id="TDL27359.1"/>
    </source>
</evidence>
<dbReference type="GO" id="GO:0030246">
    <property type="term" value="F:carbohydrate binding"/>
    <property type="evidence" value="ECO:0007669"/>
    <property type="project" value="UniProtKB-KW"/>
</dbReference>
<feature type="domain" description="MRH" evidence="10">
    <location>
        <begin position="126"/>
        <end position="286"/>
    </location>
</feature>
<evidence type="ECO:0000313" key="12">
    <source>
        <dbReference type="Proteomes" id="UP000294933"/>
    </source>
</evidence>
<dbReference type="STRING" id="50990.A0A4Y7QKJ7"/>
<evidence type="ECO:0000256" key="8">
    <source>
        <dbReference type="SAM" id="MobiDB-lite"/>
    </source>
</evidence>
<feature type="region of interest" description="Disordered" evidence="8">
    <location>
        <begin position="434"/>
        <end position="469"/>
    </location>
</feature>
<comment type="subcellular location">
    <subcellularLocation>
        <location evidence="1">Endoplasmic reticulum membrane</location>
        <topology evidence="1">Peripheral membrane protein</topology>
        <orientation evidence="1">Lumenal side</orientation>
    </subcellularLocation>
</comment>
<evidence type="ECO:0000256" key="7">
    <source>
        <dbReference type="ARBA" id="ARBA00023157"/>
    </source>
</evidence>
<dbReference type="GO" id="GO:0030970">
    <property type="term" value="P:retrograde protein transport, ER to cytosol"/>
    <property type="evidence" value="ECO:0007669"/>
    <property type="project" value="TreeGrafter"/>
</dbReference>
<comment type="similarity">
    <text evidence="2">Belongs to the OS-9 family.</text>
</comment>
<dbReference type="GO" id="GO:0005788">
    <property type="term" value="C:endoplasmic reticulum lumen"/>
    <property type="evidence" value="ECO:0007669"/>
    <property type="project" value="TreeGrafter"/>
</dbReference>
<dbReference type="GO" id="GO:0030968">
    <property type="term" value="P:endoplasmic reticulum unfolded protein response"/>
    <property type="evidence" value="ECO:0007669"/>
    <property type="project" value="InterPro"/>
</dbReference>
<evidence type="ECO:0000256" key="3">
    <source>
        <dbReference type="ARBA" id="ARBA00018727"/>
    </source>
</evidence>
<evidence type="ECO:0000256" key="4">
    <source>
        <dbReference type="ARBA" id="ARBA00022729"/>
    </source>
</evidence>
<feature type="compositionally biased region" description="Basic and acidic residues" evidence="8">
    <location>
        <begin position="439"/>
        <end position="459"/>
    </location>
</feature>
<evidence type="ECO:0000256" key="5">
    <source>
        <dbReference type="ARBA" id="ARBA00022734"/>
    </source>
</evidence>
<proteinExistence type="inferred from homology"/>
<dbReference type="InterPro" id="IPR009011">
    <property type="entry name" value="Man6P_isomerase_rcpt-bd_dom_sf"/>
</dbReference>
<gene>
    <name evidence="11" type="ORF">BD410DRAFT_714088</name>
</gene>
<name>A0A4Y7QKJ7_9AGAM</name>